<dbReference type="Gene3D" id="3.40.50.300">
    <property type="entry name" value="P-loop containing nucleotide triphosphate hydrolases"/>
    <property type="match status" value="2"/>
</dbReference>
<dbReference type="SUPFAM" id="SSF52540">
    <property type="entry name" value="P-loop containing nucleoside triphosphate hydrolases"/>
    <property type="match status" value="2"/>
</dbReference>
<dbReference type="InterPro" id="IPR017871">
    <property type="entry name" value="ABC_transporter-like_CS"/>
</dbReference>
<evidence type="ECO:0000256" key="3">
    <source>
        <dbReference type="ARBA" id="ARBA00022741"/>
    </source>
</evidence>
<feature type="transmembrane region" description="Helical" evidence="8">
    <location>
        <begin position="1097"/>
        <end position="1115"/>
    </location>
</feature>
<evidence type="ECO:0000256" key="5">
    <source>
        <dbReference type="ARBA" id="ARBA00022989"/>
    </source>
</evidence>
<feature type="region of interest" description="Disordered" evidence="7">
    <location>
        <begin position="510"/>
        <end position="736"/>
    </location>
</feature>
<dbReference type="SMART" id="SM00382">
    <property type="entry name" value="AAA"/>
    <property type="match status" value="2"/>
</dbReference>
<comment type="subcellular location">
    <subcellularLocation>
        <location evidence="1">Membrane</location>
        <topology evidence="1">Multi-pass membrane protein</topology>
    </subcellularLocation>
</comment>
<feature type="transmembrane region" description="Helical" evidence="8">
    <location>
        <begin position="975"/>
        <end position="996"/>
    </location>
</feature>
<dbReference type="InterPro" id="IPR047817">
    <property type="entry name" value="ABC2_TM_bact-type"/>
</dbReference>
<dbReference type="Gene3D" id="3.40.1710.10">
    <property type="entry name" value="abc type-2 transporter like domain"/>
    <property type="match status" value="1"/>
</dbReference>
<feature type="compositionally biased region" description="Polar residues" evidence="7">
    <location>
        <begin position="637"/>
        <end position="664"/>
    </location>
</feature>
<sequence length="1120" mass="119957">MTAITIDHLTHRYGKTTALDNISLTLPRGATTGLIGPDGVGKSTLLGIIAGVRRIQSGQVRVLDGDMTRARDRLALSHRIAYMPQGLGRNLYPTLSVYENIDFHARLFGLDRRERRARIQRLLDATGLAPFPDRAAGKLSGGMKQKVSLCCALVHSPDLLILDEPTTGVDPLSRRQFWALVHDLQQETTGMTTLVATAYIEEAEQFRQLLAMDAGKLLINAPTAATMRDYGCATLEETYIKLLPPEKQQGTGGLDPTPFVPDPHAPPAIEAHSLTKTFGNFTAVDHVSFTIEKGEIFGFLGSNGCGKTTTMKMLTGLLQASSGSASLLGAPVDAGSVATRMRVGYMSQAFSLYEELTVRQNLELHARLYRLGAGSKAAISEALTQYDLATVAEQKPAALPLGIRQRLQLAAACLHRPEVLILDEPTSGVDPAARDMFWRHLLRMSREDKITIFVSTHFMNEAARCDRISFMHQGRVLAVGSPATLTAQSGATNLEEAFIAYLIADEKRQNPANTSLGTPSTESVGWASAHQTNPADATASGTGTENPATTPLGTPSTAAVGWASAHQTNPADATASSTGTENPATAPLDAPSTESVEWASAHQTNPADATVSGTGTENPATTPLDTPSTAAVGWASAHQTNPADATTSGTDTENPVNTPLNTTAPAADTGTIPSPACGGRWPEAGRGETANPVTTPLGTPSTAAVGWASAHQTNPADATTSGTGTENPVITPLDASTPATATTSTLRYWFATTWTFARREGTELLRDHVRTFFALFGPVILMTALTWGVSFDIKNLTYAVLDHDHSAESRAIIEPLAGSRYFNELPPLTDESQLLDRLASREAKLTIDIPPDFGRDLLRDRHPEIHYHIDGAESFNAANINAYIPAILATYTREQARARGITLPPPAASLEPRYAYNQDFKSVNAIAPGVLMLALTLFPAMMAAVGVVREREIGSIANYYTSPASRLQYLVGKQLPYIATAMLSFAILYLMMRYWFGLPMRGSLAALTLATLLMSCTSTAIGLLFSTFTRSQVAAIFLTAIATIMPALNFSGFLVPVSALEGGAHIFGKIIPSTWYAVTTTGTFSKGLGVHELHREILLLALYYAVFLTAACLNLKKQEK</sequence>
<dbReference type="RefSeq" id="WP_115611534.1">
    <property type="nucleotide sequence ID" value="NZ_UFUW01000001.1"/>
</dbReference>
<dbReference type="PROSITE" id="PS50893">
    <property type="entry name" value="ABC_TRANSPORTER_2"/>
    <property type="match status" value="2"/>
</dbReference>
<dbReference type="GO" id="GO:0016887">
    <property type="term" value="F:ATP hydrolysis activity"/>
    <property type="evidence" value="ECO:0007669"/>
    <property type="project" value="InterPro"/>
</dbReference>
<dbReference type="AlphaFoldDB" id="A0A381E6Z7"/>
<keyword evidence="4 11" id="KW-0067">ATP-binding</keyword>
<dbReference type="PANTHER" id="PTHR43038">
    <property type="entry name" value="ATP-BINDING CASSETTE, SUB-FAMILY H, MEMBER 1"/>
    <property type="match status" value="1"/>
</dbReference>
<dbReference type="PANTHER" id="PTHR43038:SF4">
    <property type="entry name" value="RIBOSOME-ASSOCIATED ATPASE"/>
    <property type="match status" value="1"/>
</dbReference>
<dbReference type="GO" id="GO:0140359">
    <property type="term" value="F:ABC-type transporter activity"/>
    <property type="evidence" value="ECO:0007669"/>
    <property type="project" value="InterPro"/>
</dbReference>
<feature type="compositionally biased region" description="Polar residues" evidence="7">
    <location>
        <begin position="565"/>
        <end position="583"/>
    </location>
</feature>
<keyword evidence="5 8" id="KW-1133">Transmembrane helix</keyword>
<organism evidence="11 12">
    <name type="scientific">Cardiobacterium valvarum</name>
    <dbReference type="NCBI Taxonomy" id="194702"/>
    <lineage>
        <taxon>Bacteria</taxon>
        <taxon>Pseudomonadati</taxon>
        <taxon>Pseudomonadota</taxon>
        <taxon>Gammaproteobacteria</taxon>
        <taxon>Cardiobacteriales</taxon>
        <taxon>Cardiobacteriaceae</taxon>
        <taxon>Cardiobacterium</taxon>
    </lineage>
</organism>
<feature type="compositionally biased region" description="Polar residues" evidence="7">
    <location>
        <begin position="601"/>
        <end position="629"/>
    </location>
</feature>
<evidence type="ECO:0000313" key="12">
    <source>
        <dbReference type="Proteomes" id="UP000254572"/>
    </source>
</evidence>
<evidence type="ECO:0000256" key="8">
    <source>
        <dbReference type="SAM" id="Phobius"/>
    </source>
</evidence>
<gene>
    <name evidence="11" type="primary">ybhF_1</name>
    <name evidence="11" type="ORF">NCTC13294_01222</name>
</gene>
<dbReference type="InterPro" id="IPR027417">
    <property type="entry name" value="P-loop_NTPase"/>
</dbReference>
<dbReference type="InterPro" id="IPR003439">
    <property type="entry name" value="ABC_transporter-like_ATP-bd"/>
</dbReference>
<feature type="transmembrane region" description="Helical" evidence="8">
    <location>
        <begin position="925"/>
        <end position="948"/>
    </location>
</feature>
<dbReference type="GO" id="GO:0016020">
    <property type="term" value="C:membrane"/>
    <property type="evidence" value="ECO:0007669"/>
    <property type="project" value="UniProtKB-SubCell"/>
</dbReference>
<dbReference type="PROSITE" id="PS51012">
    <property type="entry name" value="ABC_TM2"/>
    <property type="match status" value="1"/>
</dbReference>
<keyword evidence="3" id="KW-0547">Nucleotide-binding</keyword>
<dbReference type="InterPro" id="IPR013525">
    <property type="entry name" value="ABC2_TM"/>
</dbReference>
<dbReference type="Pfam" id="PF00005">
    <property type="entry name" value="ABC_tran"/>
    <property type="match status" value="2"/>
</dbReference>
<dbReference type="OrthoDB" id="9805029at2"/>
<feature type="transmembrane region" description="Helical" evidence="8">
    <location>
        <begin position="1033"/>
        <end position="1055"/>
    </location>
</feature>
<protein>
    <submittedName>
        <fullName evidence="11">Uncharacterized ABC transporter ATP-binding protein YbhF</fullName>
    </submittedName>
</protein>
<dbReference type="PROSITE" id="PS00211">
    <property type="entry name" value="ABC_TRANSPORTER_1"/>
    <property type="match status" value="1"/>
</dbReference>
<dbReference type="InterPro" id="IPR003593">
    <property type="entry name" value="AAA+_ATPase"/>
</dbReference>
<feature type="transmembrane region" description="Helical" evidence="8">
    <location>
        <begin position="1002"/>
        <end position="1026"/>
    </location>
</feature>
<dbReference type="EMBL" id="UFUW01000001">
    <property type="protein sequence ID" value="SUX22324.1"/>
    <property type="molecule type" value="Genomic_DNA"/>
</dbReference>
<name>A0A381E6Z7_9GAMM</name>
<feature type="domain" description="ABC transmembrane type-2" evidence="10">
    <location>
        <begin position="877"/>
        <end position="1118"/>
    </location>
</feature>
<evidence type="ECO:0000256" key="1">
    <source>
        <dbReference type="ARBA" id="ARBA00004141"/>
    </source>
</evidence>
<evidence type="ECO:0000256" key="2">
    <source>
        <dbReference type="ARBA" id="ARBA00022692"/>
    </source>
</evidence>
<accession>A0A381E6Z7</accession>
<evidence type="ECO:0000256" key="7">
    <source>
        <dbReference type="SAM" id="MobiDB-lite"/>
    </source>
</evidence>
<evidence type="ECO:0000256" key="6">
    <source>
        <dbReference type="ARBA" id="ARBA00023136"/>
    </source>
</evidence>
<dbReference type="Pfam" id="PF12698">
    <property type="entry name" value="ABC2_membrane_3"/>
    <property type="match status" value="1"/>
</dbReference>
<evidence type="ECO:0000259" key="9">
    <source>
        <dbReference type="PROSITE" id="PS50893"/>
    </source>
</evidence>
<proteinExistence type="predicted"/>
<keyword evidence="12" id="KW-1185">Reference proteome</keyword>
<evidence type="ECO:0000256" key="4">
    <source>
        <dbReference type="ARBA" id="ARBA00022840"/>
    </source>
</evidence>
<feature type="compositionally biased region" description="Polar residues" evidence="7">
    <location>
        <begin position="691"/>
        <end position="702"/>
    </location>
</feature>
<dbReference type="GO" id="GO:0005524">
    <property type="term" value="F:ATP binding"/>
    <property type="evidence" value="ECO:0007669"/>
    <property type="project" value="UniProtKB-KW"/>
</dbReference>
<reference evidence="11 12" key="1">
    <citation type="submission" date="2018-06" db="EMBL/GenBank/DDBJ databases">
        <authorList>
            <consortium name="Pathogen Informatics"/>
            <person name="Doyle S."/>
        </authorList>
    </citation>
    <scope>NUCLEOTIDE SEQUENCE [LARGE SCALE GENOMIC DNA]</scope>
    <source>
        <strain evidence="11 12">NCTC13294</strain>
    </source>
</reference>
<keyword evidence="6 8" id="KW-0472">Membrane</keyword>
<evidence type="ECO:0000313" key="11">
    <source>
        <dbReference type="EMBL" id="SUX22324.1"/>
    </source>
</evidence>
<dbReference type="CDD" id="cd03230">
    <property type="entry name" value="ABC_DR_subfamily_A"/>
    <property type="match status" value="2"/>
</dbReference>
<dbReference type="Proteomes" id="UP000254572">
    <property type="component" value="Unassembled WGS sequence"/>
</dbReference>
<feature type="domain" description="ABC transporter" evidence="9">
    <location>
        <begin position="4"/>
        <end position="239"/>
    </location>
</feature>
<evidence type="ECO:0000259" key="10">
    <source>
        <dbReference type="PROSITE" id="PS51012"/>
    </source>
</evidence>
<feature type="compositionally biased region" description="Polar residues" evidence="7">
    <location>
        <begin position="510"/>
        <end position="557"/>
    </location>
</feature>
<feature type="compositionally biased region" description="Polar residues" evidence="7">
    <location>
        <begin position="710"/>
        <end position="728"/>
    </location>
</feature>
<feature type="domain" description="ABC transporter" evidence="9">
    <location>
        <begin position="269"/>
        <end position="498"/>
    </location>
</feature>
<keyword evidence="2 8" id="KW-0812">Transmembrane</keyword>